<keyword evidence="4" id="KW-1185">Reference proteome</keyword>
<feature type="transmembrane region" description="Helical" evidence="1">
    <location>
        <begin position="368"/>
        <end position="393"/>
    </location>
</feature>
<dbReference type="AlphaFoldDB" id="A0A934M9N0"/>
<protein>
    <submittedName>
        <fullName evidence="3">HupE/UreJ family protein</fullName>
    </submittedName>
</protein>
<name>A0A934M9N0_9RHOB</name>
<accession>A0A934M9N0</accession>
<organism evidence="3 4">
    <name type="scientific">Palleronia pontilimi</name>
    <dbReference type="NCBI Taxonomy" id="1964209"/>
    <lineage>
        <taxon>Bacteria</taxon>
        <taxon>Pseudomonadati</taxon>
        <taxon>Pseudomonadota</taxon>
        <taxon>Alphaproteobacteria</taxon>
        <taxon>Rhodobacterales</taxon>
        <taxon>Roseobacteraceae</taxon>
        <taxon>Palleronia</taxon>
    </lineage>
</organism>
<dbReference type="EMBL" id="JAEKPD010000007">
    <property type="protein sequence ID" value="MBJ3762722.1"/>
    <property type="molecule type" value="Genomic_DNA"/>
</dbReference>
<feature type="transmembrane region" description="Helical" evidence="1">
    <location>
        <begin position="302"/>
        <end position="322"/>
    </location>
</feature>
<sequence length="451" mass="47386">MIFQLFGLPVRVARAAVLSSVIACAGLLLALMSSPGLAHEVQPSVADLTIADGTVTLDFEATLEPFVAGVDLEGLQDTNASDRADEVDRLRALDPDAMAQAFRDRFDAFARQISVTSGDARIPLSLQSVDVPEVGNVALPRLSDFVVTGALPPGDAPVIVQWDASLGALVLRQMEAGPEAYTGYLTNGAESAPIPRVGPSSQTWLQAFLAYIPVGFEHIVPLGLDHILFVLGLFFLSTHLGPLFWQVSAFTLAHTVTLALAALGIVSVSPAIVEPLIAASIVYVGVENVLSRGMTPWRPAVVLAFGLLHGLGFAGVLTEYGLGTSNFVAKLIGFNVGVELGQLFVIALAFGLVFMAMREYGRAAVQRLPAWISLGLAFVIVPALFAGMSLLGVTLEGGLLPLAATIAVLLGLSGAALASEGDDSYRQNVANPASILIALVGAYWFVERVFL</sequence>
<keyword evidence="2" id="KW-0732">Signal</keyword>
<keyword evidence="1" id="KW-1133">Transmembrane helix</keyword>
<gene>
    <name evidence="3" type="ORF">ILP92_08195</name>
</gene>
<comment type="caution">
    <text evidence="3">The sequence shown here is derived from an EMBL/GenBank/DDBJ whole genome shotgun (WGS) entry which is preliminary data.</text>
</comment>
<keyword evidence="1" id="KW-0472">Membrane</keyword>
<evidence type="ECO:0000256" key="2">
    <source>
        <dbReference type="SAM" id="SignalP"/>
    </source>
</evidence>
<feature type="chain" id="PRO_5037910147" evidence="2">
    <location>
        <begin position="39"/>
        <end position="451"/>
    </location>
</feature>
<feature type="transmembrane region" description="Helical" evidence="1">
    <location>
        <begin position="399"/>
        <end position="417"/>
    </location>
</feature>
<evidence type="ECO:0000313" key="4">
    <source>
        <dbReference type="Proteomes" id="UP000642488"/>
    </source>
</evidence>
<proteinExistence type="predicted"/>
<reference evidence="3" key="1">
    <citation type="submission" date="2020-12" db="EMBL/GenBank/DDBJ databases">
        <title>Bacterial taxonomy.</title>
        <authorList>
            <person name="Pan X."/>
        </authorList>
    </citation>
    <scope>NUCLEOTIDE SEQUENCE</scope>
    <source>
        <strain evidence="3">KCTC 52957</strain>
    </source>
</reference>
<evidence type="ECO:0000256" key="1">
    <source>
        <dbReference type="SAM" id="Phobius"/>
    </source>
</evidence>
<feature type="transmembrane region" description="Helical" evidence="1">
    <location>
        <begin position="272"/>
        <end position="290"/>
    </location>
</feature>
<dbReference type="Proteomes" id="UP000642488">
    <property type="component" value="Unassembled WGS sequence"/>
</dbReference>
<dbReference type="Pfam" id="PF13795">
    <property type="entry name" value="HupE_UreJ_2"/>
    <property type="match status" value="1"/>
</dbReference>
<feature type="transmembrane region" description="Helical" evidence="1">
    <location>
        <begin position="429"/>
        <end position="446"/>
    </location>
</feature>
<feature type="transmembrane region" description="Helical" evidence="1">
    <location>
        <begin position="334"/>
        <end position="356"/>
    </location>
</feature>
<evidence type="ECO:0000313" key="3">
    <source>
        <dbReference type="EMBL" id="MBJ3762722.1"/>
    </source>
</evidence>
<keyword evidence="1" id="KW-0812">Transmembrane</keyword>
<feature type="signal peptide" evidence="2">
    <location>
        <begin position="1"/>
        <end position="38"/>
    </location>
</feature>
<dbReference type="InterPro" id="IPR032809">
    <property type="entry name" value="Put_HupE_UreJ"/>
</dbReference>